<dbReference type="STRING" id="10181.G5BL74"/>
<evidence type="ECO:0000313" key="3">
    <source>
        <dbReference type="Proteomes" id="UP000006813"/>
    </source>
</evidence>
<dbReference type="Proteomes" id="UP000006813">
    <property type="component" value="Unassembled WGS sequence"/>
</dbReference>
<dbReference type="EMBL" id="JH170869">
    <property type="protein sequence ID" value="EHB10037.1"/>
    <property type="molecule type" value="Genomic_DNA"/>
</dbReference>
<name>G5BL74_HETGA</name>
<gene>
    <name evidence="2" type="ORF">GW7_19340</name>
</gene>
<proteinExistence type="predicted"/>
<evidence type="ECO:0000256" key="1">
    <source>
        <dbReference type="SAM" id="MobiDB-lite"/>
    </source>
</evidence>
<evidence type="ECO:0000313" key="2">
    <source>
        <dbReference type="EMBL" id="EHB10037.1"/>
    </source>
</evidence>
<accession>G5BL74</accession>
<feature type="region of interest" description="Disordered" evidence="1">
    <location>
        <begin position="16"/>
        <end position="45"/>
    </location>
</feature>
<dbReference type="InParanoid" id="G5BL74"/>
<reference evidence="2 3" key="1">
    <citation type="journal article" date="2011" name="Nature">
        <title>Genome sequencing reveals insights into physiology and longevity of the naked mole rat.</title>
        <authorList>
            <person name="Kim E.B."/>
            <person name="Fang X."/>
            <person name="Fushan A.A."/>
            <person name="Huang Z."/>
            <person name="Lobanov A.V."/>
            <person name="Han L."/>
            <person name="Marino S.M."/>
            <person name="Sun X."/>
            <person name="Turanov A.A."/>
            <person name="Yang P."/>
            <person name="Yim S.H."/>
            <person name="Zhao X."/>
            <person name="Kasaikina M.V."/>
            <person name="Stoletzki N."/>
            <person name="Peng C."/>
            <person name="Polak P."/>
            <person name="Xiong Z."/>
            <person name="Kiezun A."/>
            <person name="Zhu Y."/>
            <person name="Chen Y."/>
            <person name="Kryukov G.V."/>
            <person name="Zhang Q."/>
            <person name="Peshkin L."/>
            <person name="Yang L."/>
            <person name="Bronson R.T."/>
            <person name="Buffenstein R."/>
            <person name="Wang B."/>
            <person name="Han C."/>
            <person name="Li Q."/>
            <person name="Chen L."/>
            <person name="Zhao W."/>
            <person name="Sunyaev S.R."/>
            <person name="Park T.J."/>
            <person name="Zhang G."/>
            <person name="Wang J."/>
            <person name="Gladyshev V.N."/>
        </authorList>
    </citation>
    <scope>NUCLEOTIDE SEQUENCE [LARGE SCALE GENOMIC DNA]</scope>
</reference>
<dbReference type="AlphaFoldDB" id="G5BL74"/>
<feature type="compositionally biased region" description="Acidic residues" evidence="1">
    <location>
        <begin position="34"/>
        <end position="45"/>
    </location>
</feature>
<sequence length="105" mass="11707">MAAEAVLALKPGFPSSLALELPQGEDFNDFHDHEEEEGEEEEEEAAIGYRDNLLLSDDIITNGFHSCESDEDDRALHASSSDWTPRPRIGPYTFVQQQLMIGTDP</sequence>
<organism evidence="2 3">
    <name type="scientific">Heterocephalus glaber</name>
    <name type="common">Naked mole rat</name>
    <dbReference type="NCBI Taxonomy" id="10181"/>
    <lineage>
        <taxon>Eukaryota</taxon>
        <taxon>Metazoa</taxon>
        <taxon>Chordata</taxon>
        <taxon>Craniata</taxon>
        <taxon>Vertebrata</taxon>
        <taxon>Euteleostomi</taxon>
        <taxon>Mammalia</taxon>
        <taxon>Eutheria</taxon>
        <taxon>Euarchontoglires</taxon>
        <taxon>Glires</taxon>
        <taxon>Rodentia</taxon>
        <taxon>Hystricomorpha</taxon>
        <taxon>Bathyergidae</taxon>
        <taxon>Heterocephalus</taxon>
    </lineage>
</organism>
<protein>
    <submittedName>
        <fullName evidence="2">NAD-dependent deacetylase sirtuin-1</fullName>
    </submittedName>
</protein>